<protein>
    <recommendedName>
        <fullName evidence="7">FAD-binding domain-containing protein</fullName>
    </recommendedName>
</protein>
<evidence type="ECO:0000313" key="8">
    <source>
        <dbReference type="EMBL" id="SMR58845.1"/>
    </source>
</evidence>
<accession>A0A2H1GZ27</accession>
<dbReference type="EMBL" id="LT854262">
    <property type="protein sequence ID" value="SMR58845.1"/>
    <property type="molecule type" value="Genomic_DNA"/>
</dbReference>
<keyword evidence="6" id="KW-1133">Transmembrane helix</keyword>
<gene>
    <name evidence="8" type="ORF">ZT1E4_G9580</name>
</gene>
<evidence type="ECO:0000259" key="7">
    <source>
        <dbReference type="Pfam" id="PF01494"/>
    </source>
</evidence>
<dbReference type="InterPro" id="IPR050493">
    <property type="entry name" value="FAD-dep_Monooxygenase_BioMet"/>
</dbReference>
<organism evidence="8 9">
    <name type="scientific">Zymoseptoria tritici ST99CH_1E4</name>
    <dbReference type="NCBI Taxonomy" id="1276532"/>
    <lineage>
        <taxon>Eukaryota</taxon>
        <taxon>Fungi</taxon>
        <taxon>Dikarya</taxon>
        <taxon>Ascomycota</taxon>
        <taxon>Pezizomycotina</taxon>
        <taxon>Dothideomycetes</taxon>
        <taxon>Dothideomycetidae</taxon>
        <taxon>Mycosphaerellales</taxon>
        <taxon>Mycosphaerellaceae</taxon>
        <taxon>Zymoseptoria</taxon>
    </lineage>
</organism>
<evidence type="ECO:0000256" key="3">
    <source>
        <dbReference type="ARBA" id="ARBA00022827"/>
    </source>
</evidence>
<keyword evidence="6" id="KW-0472">Membrane</keyword>
<dbReference type="PANTHER" id="PTHR13789">
    <property type="entry name" value="MONOOXYGENASE"/>
    <property type="match status" value="1"/>
</dbReference>
<keyword evidence="2" id="KW-0285">Flavoprotein</keyword>
<evidence type="ECO:0000256" key="4">
    <source>
        <dbReference type="ARBA" id="ARBA00023002"/>
    </source>
</evidence>
<feature type="domain" description="FAD-binding" evidence="7">
    <location>
        <begin position="18"/>
        <end position="346"/>
    </location>
</feature>
<dbReference type="SUPFAM" id="SSF51905">
    <property type="entry name" value="FAD/NAD(P)-binding domain"/>
    <property type="match status" value="1"/>
</dbReference>
<dbReference type="SUPFAM" id="SSF54373">
    <property type="entry name" value="FAD-linked reductases, C-terminal domain"/>
    <property type="match status" value="1"/>
</dbReference>
<dbReference type="InterPro" id="IPR002938">
    <property type="entry name" value="FAD-bd"/>
</dbReference>
<dbReference type="PANTHER" id="PTHR13789:SF307">
    <property type="entry name" value="HYDROXYLASE, PUTATIVE (AFU_ORTHOLOGUE AFUA_2G04330)-RELATED"/>
    <property type="match status" value="1"/>
</dbReference>
<dbReference type="Pfam" id="PF01494">
    <property type="entry name" value="FAD_binding_3"/>
    <property type="match status" value="1"/>
</dbReference>
<dbReference type="PRINTS" id="PR00420">
    <property type="entry name" value="RNGMNOXGNASE"/>
</dbReference>
<dbReference type="InterPro" id="IPR036188">
    <property type="entry name" value="FAD/NAD-bd_sf"/>
</dbReference>
<proteinExistence type="inferred from homology"/>
<keyword evidence="3" id="KW-0274">FAD</keyword>
<comment type="similarity">
    <text evidence="1">Belongs to the paxM FAD-dependent monooxygenase family.</text>
</comment>
<reference evidence="9" key="1">
    <citation type="submission" date="2017-05" db="EMBL/GenBank/DDBJ databases">
        <authorList>
            <person name="Song R."/>
            <person name="Chenine A.L."/>
            <person name="Ruprecht R.M."/>
        </authorList>
    </citation>
    <scope>NUCLEOTIDE SEQUENCE [LARGE SCALE GENOMIC DNA]</scope>
</reference>
<evidence type="ECO:0000256" key="1">
    <source>
        <dbReference type="ARBA" id="ARBA00007992"/>
    </source>
</evidence>
<keyword evidence="5" id="KW-0503">Monooxygenase</keyword>
<feature type="transmembrane region" description="Helical" evidence="6">
    <location>
        <begin position="20"/>
        <end position="36"/>
    </location>
</feature>
<name>A0A2H1GZ27_ZYMTR</name>
<dbReference type="GO" id="GO:0004497">
    <property type="term" value="F:monooxygenase activity"/>
    <property type="evidence" value="ECO:0007669"/>
    <property type="project" value="UniProtKB-KW"/>
</dbReference>
<dbReference type="Proteomes" id="UP000245764">
    <property type="component" value="Chromosome 10"/>
</dbReference>
<dbReference type="Gene3D" id="3.50.50.60">
    <property type="entry name" value="FAD/NAD(P)-binding domain"/>
    <property type="match status" value="1"/>
</dbReference>
<keyword evidence="6" id="KW-0812">Transmembrane</keyword>
<dbReference type="AlphaFoldDB" id="A0A2H1GZ27"/>
<evidence type="ECO:0000256" key="5">
    <source>
        <dbReference type="ARBA" id="ARBA00023033"/>
    </source>
</evidence>
<evidence type="ECO:0000256" key="2">
    <source>
        <dbReference type="ARBA" id="ARBA00022630"/>
    </source>
</evidence>
<evidence type="ECO:0000313" key="9">
    <source>
        <dbReference type="Proteomes" id="UP000245764"/>
    </source>
</evidence>
<dbReference type="FunFam" id="3.50.50.60:FF:000115">
    <property type="entry name" value="Salicylate hydroxylase, putative"/>
    <property type="match status" value="1"/>
</dbReference>
<sequence>MEYYRDTWKLDNKPEKRLKVVIVGAGIAGLVAGLGLKQSGHDVVVLEQAQEIAEVGAGIQMAPNNMRILGRLGVLPEVVKYCNFMEKNSLRRWKDNSELGIAPLMPSIAELYGAPLGVIHRGDLQRVLLQCAKASDVDIRTGHKVVRVDENFEARVQLVSGEWIEGDVVVAADGIKSSVRAQIAAHHSYKDHSTSTGDSAYRIMIPKEKLEHDEYALKLLKENVGMRWMGPGGHIMAYPVKNNTVYNIVLLHPQKEDLDSHEAASWTRKGDKQEMLDFYRDWCPEVQNLLSYVPDGDVMEWTLNSHNPLPSWVENRVVLIGDASHPMLPYVAQGAAQAIEDGGVLQCVLTKSSADIPLALAVFQSVRKARAEAVQGSAAATRKALHLPDGPEQQERDRKIMDAGKGSSENPDLWADKTFQEFIWGTDVMRETIVRWPEHKARAEGSHLHNLVAVAHL</sequence>
<evidence type="ECO:0000256" key="6">
    <source>
        <dbReference type="SAM" id="Phobius"/>
    </source>
</evidence>
<dbReference type="GO" id="GO:0071949">
    <property type="term" value="F:FAD binding"/>
    <property type="evidence" value="ECO:0007669"/>
    <property type="project" value="InterPro"/>
</dbReference>
<keyword evidence="4" id="KW-0560">Oxidoreductase</keyword>